<evidence type="ECO:0008006" key="4">
    <source>
        <dbReference type="Google" id="ProtNLM"/>
    </source>
</evidence>
<proteinExistence type="predicted"/>
<dbReference type="Proteomes" id="UP001268864">
    <property type="component" value="Unassembled WGS sequence"/>
</dbReference>
<evidence type="ECO:0000256" key="1">
    <source>
        <dbReference type="SAM" id="Phobius"/>
    </source>
</evidence>
<gene>
    <name evidence="2" type="ORF">NDI86_12700</name>
</gene>
<sequence>MSERAVSEVVSYVLVFGLVVSAVGIVSVSGLGTLQDTRNDEQMANAERAFSVLADNLADVHRRDAPSRATEISLGEARLETAANVTMRISVTDTGGDTWQSEQWSIRPLVYSGDEGRKLVYEAGAVYRTSNGGGIRVQNPPFVVTQDRVLLSVVGLNRPDRQALSGSTVLIRARRQSTSLAYNSTADDVDSVTVGIRDTPRTELWQEYLLSVGFDGCSVSGNDIQCTFDPGSPISQTYVVYHDIAVDIES</sequence>
<dbReference type="Pfam" id="PF23960">
    <property type="entry name" value="DUF7289"/>
    <property type="match status" value="1"/>
</dbReference>
<protein>
    <recommendedName>
        <fullName evidence="4">Flagellin</fullName>
    </recommendedName>
</protein>
<dbReference type="InterPro" id="IPR055713">
    <property type="entry name" value="DUF7289"/>
</dbReference>
<keyword evidence="1" id="KW-0472">Membrane</keyword>
<reference evidence="2 3" key="1">
    <citation type="submission" date="2022-06" db="EMBL/GenBank/DDBJ databases">
        <title>Halomicroarcula sp. a new haloarchaeum isolate from saline soil.</title>
        <authorList>
            <person name="Strakova D."/>
            <person name="Galisteo C."/>
            <person name="Sanchez-Porro C."/>
            <person name="Ventosa A."/>
        </authorList>
    </citation>
    <scope>NUCLEOTIDE SEQUENCE [LARGE SCALE GENOMIC DNA]</scope>
    <source>
        <strain evidence="2 3">S3CR25-11</strain>
    </source>
</reference>
<evidence type="ECO:0000313" key="2">
    <source>
        <dbReference type="EMBL" id="MDS0282985.1"/>
    </source>
</evidence>
<comment type="caution">
    <text evidence="2">The sequence shown here is derived from an EMBL/GenBank/DDBJ whole genome shotgun (WGS) entry which is preliminary data.</text>
</comment>
<keyword evidence="3" id="KW-1185">Reference proteome</keyword>
<keyword evidence="1" id="KW-0812">Transmembrane</keyword>
<accession>A0ABU2FQF1</accession>
<name>A0ABU2FQF1_9EURY</name>
<dbReference type="EMBL" id="JAMQOS010000004">
    <property type="protein sequence ID" value="MDS0282985.1"/>
    <property type="molecule type" value="Genomic_DNA"/>
</dbReference>
<organism evidence="2 3">
    <name type="scientific">Haloarcula onubensis</name>
    <dbReference type="NCBI Taxonomy" id="2950539"/>
    <lineage>
        <taxon>Archaea</taxon>
        <taxon>Methanobacteriati</taxon>
        <taxon>Methanobacteriota</taxon>
        <taxon>Stenosarchaea group</taxon>
        <taxon>Halobacteria</taxon>
        <taxon>Halobacteriales</taxon>
        <taxon>Haloarculaceae</taxon>
        <taxon>Haloarcula</taxon>
    </lineage>
</organism>
<dbReference type="RefSeq" id="WP_310900821.1">
    <property type="nucleotide sequence ID" value="NZ_JAMQOS010000004.1"/>
</dbReference>
<keyword evidence="1" id="KW-1133">Transmembrane helix</keyword>
<evidence type="ECO:0000313" key="3">
    <source>
        <dbReference type="Proteomes" id="UP001268864"/>
    </source>
</evidence>
<feature type="transmembrane region" description="Helical" evidence="1">
    <location>
        <begin position="12"/>
        <end position="34"/>
    </location>
</feature>